<reference evidence="1 2" key="1">
    <citation type="submission" date="2014-03" db="EMBL/GenBank/DDBJ databases">
        <title>Draft genome of the hookworm Oesophagostomum dentatum.</title>
        <authorList>
            <person name="Mitreva M."/>
        </authorList>
    </citation>
    <scope>NUCLEOTIDE SEQUENCE [LARGE SCALE GENOMIC DNA]</scope>
    <source>
        <strain evidence="1 2">OD-Hann</strain>
    </source>
</reference>
<dbReference type="Proteomes" id="UP000053660">
    <property type="component" value="Unassembled WGS sequence"/>
</dbReference>
<dbReference type="EMBL" id="KN583285">
    <property type="protein sequence ID" value="KHJ81989.1"/>
    <property type="molecule type" value="Genomic_DNA"/>
</dbReference>
<evidence type="ECO:0000313" key="2">
    <source>
        <dbReference type="Proteomes" id="UP000053660"/>
    </source>
</evidence>
<dbReference type="OrthoDB" id="5803649at2759"/>
<accession>A0A0B1SAP2</accession>
<dbReference type="AlphaFoldDB" id="A0A0B1SAP2"/>
<protein>
    <submittedName>
        <fullName evidence="1">Uncharacterized protein</fullName>
    </submittedName>
</protein>
<evidence type="ECO:0000313" key="1">
    <source>
        <dbReference type="EMBL" id="KHJ81989.1"/>
    </source>
</evidence>
<proteinExistence type="predicted"/>
<name>A0A0B1SAP2_OESDE</name>
<gene>
    <name evidence="1" type="ORF">OESDEN_18320</name>
</gene>
<keyword evidence="2" id="KW-1185">Reference proteome</keyword>
<organism evidence="1 2">
    <name type="scientific">Oesophagostomum dentatum</name>
    <name type="common">Nodular worm</name>
    <dbReference type="NCBI Taxonomy" id="61180"/>
    <lineage>
        <taxon>Eukaryota</taxon>
        <taxon>Metazoa</taxon>
        <taxon>Ecdysozoa</taxon>
        <taxon>Nematoda</taxon>
        <taxon>Chromadorea</taxon>
        <taxon>Rhabditida</taxon>
        <taxon>Rhabditina</taxon>
        <taxon>Rhabditomorpha</taxon>
        <taxon>Strongyloidea</taxon>
        <taxon>Strongylidae</taxon>
        <taxon>Oesophagostomum</taxon>
    </lineage>
</organism>
<sequence length="76" mass="8962">MFQVHNAPTKVQTKIFDSEAKFQEFQAVLESSGNYRMARGRKGMKRGVVYYYRCNRIFSSPKSKTVSFIDLWQLFI</sequence>